<dbReference type="GO" id="GO:0030983">
    <property type="term" value="F:mismatched DNA binding"/>
    <property type="evidence" value="ECO:0007669"/>
    <property type="project" value="UniProtKB-UniRule"/>
</dbReference>
<protein>
    <recommendedName>
        <fullName evidence="6">DNA mismatch repair protein</fullName>
    </recommendedName>
</protein>
<organism evidence="10 11">
    <name type="scientific">Eptatretus burgeri</name>
    <name type="common">Inshore hagfish</name>
    <dbReference type="NCBI Taxonomy" id="7764"/>
    <lineage>
        <taxon>Eukaryota</taxon>
        <taxon>Metazoa</taxon>
        <taxon>Chordata</taxon>
        <taxon>Craniata</taxon>
        <taxon>Vertebrata</taxon>
        <taxon>Cyclostomata</taxon>
        <taxon>Myxini</taxon>
        <taxon>Myxiniformes</taxon>
        <taxon>Myxinidae</taxon>
        <taxon>Eptatretinae</taxon>
        <taxon>Eptatretus</taxon>
    </lineage>
</organism>
<evidence type="ECO:0000256" key="1">
    <source>
        <dbReference type="ARBA" id="ARBA00006271"/>
    </source>
</evidence>
<comment type="similarity">
    <text evidence="1 6 7">Belongs to the DNA mismatch repair MutS family.</text>
</comment>
<reference evidence="10" key="2">
    <citation type="submission" date="2025-09" db="UniProtKB">
        <authorList>
            <consortium name="Ensembl"/>
        </authorList>
    </citation>
    <scope>IDENTIFICATION</scope>
</reference>
<accession>A0A8C4PYB2</accession>
<dbReference type="InterPro" id="IPR007695">
    <property type="entry name" value="DNA_mismatch_repair_MutS-lik_N"/>
</dbReference>
<dbReference type="InterPro" id="IPR016151">
    <property type="entry name" value="DNA_mismatch_repair_MutS_N"/>
</dbReference>
<dbReference type="Pfam" id="PF05188">
    <property type="entry name" value="MutS_II"/>
    <property type="match status" value="1"/>
</dbReference>
<dbReference type="Gene3D" id="3.30.420.110">
    <property type="entry name" value="MutS, connector domain"/>
    <property type="match status" value="1"/>
</dbReference>
<dbReference type="Gene3D" id="2.30.30.140">
    <property type="match status" value="1"/>
</dbReference>
<dbReference type="InterPro" id="IPR007696">
    <property type="entry name" value="DNA_mismatch_repair_MutS_core"/>
</dbReference>
<name>A0A8C4PYB2_EPTBU</name>
<evidence type="ECO:0000259" key="9">
    <source>
        <dbReference type="PROSITE" id="PS50812"/>
    </source>
</evidence>
<dbReference type="InterPro" id="IPR036678">
    <property type="entry name" value="MutS_con_dom_sf"/>
</dbReference>
<feature type="compositionally biased region" description="Acidic residues" evidence="8">
    <location>
        <begin position="102"/>
        <end position="113"/>
    </location>
</feature>
<evidence type="ECO:0000313" key="10">
    <source>
        <dbReference type="Ensembl" id="ENSEBUP00000004598.1"/>
    </source>
</evidence>
<proteinExistence type="inferred from homology"/>
<dbReference type="InterPro" id="IPR007860">
    <property type="entry name" value="DNA_mmatch_repair_MutS_con_dom"/>
</dbReference>
<evidence type="ECO:0000313" key="11">
    <source>
        <dbReference type="Proteomes" id="UP000694388"/>
    </source>
</evidence>
<keyword evidence="4 6" id="KW-0067">ATP-binding</keyword>
<dbReference type="CDD" id="cd05837">
    <property type="entry name" value="PWWP_MSH6"/>
    <property type="match status" value="1"/>
</dbReference>
<keyword evidence="2 6" id="KW-0547">Nucleotide-binding</keyword>
<dbReference type="Ensembl" id="ENSEBUT00000005036.1">
    <property type="protein sequence ID" value="ENSEBUP00000004598.1"/>
    <property type="gene ID" value="ENSEBUG00000003228.1"/>
</dbReference>
<dbReference type="InterPro" id="IPR007861">
    <property type="entry name" value="DNA_mismatch_repair_MutS_clamp"/>
</dbReference>
<dbReference type="Pfam" id="PF01624">
    <property type="entry name" value="MutS_I"/>
    <property type="match status" value="1"/>
</dbReference>
<feature type="compositionally biased region" description="Acidic residues" evidence="8">
    <location>
        <begin position="219"/>
        <end position="229"/>
    </location>
</feature>
<dbReference type="OMA" id="TPMMAQY"/>
<dbReference type="SMART" id="SM00533">
    <property type="entry name" value="MUTSd"/>
    <property type="match status" value="1"/>
</dbReference>
<dbReference type="InterPro" id="IPR036187">
    <property type="entry name" value="DNA_mismatch_repair_MutS_sf"/>
</dbReference>
<evidence type="ECO:0000256" key="6">
    <source>
        <dbReference type="PIRNR" id="PIRNR037677"/>
    </source>
</evidence>
<dbReference type="GO" id="GO:0032301">
    <property type="term" value="C:MutSalpha complex"/>
    <property type="evidence" value="ECO:0007669"/>
    <property type="project" value="TreeGrafter"/>
</dbReference>
<dbReference type="SMART" id="SM00293">
    <property type="entry name" value="PWWP"/>
    <property type="match status" value="1"/>
</dbReference>
<evidence type="ECO:0000256" key="3">
    <source>
        <dbReference type="ARBA" id="ARBA00022763"/>
    </source>
</evidence>
<dbReference type="GO" id="GO:0005524">
    <property type="term" value="F:ATP binding"/>
    <property type="evidence" value="ECO:0007669"/>
    <property type="project" value="UniProtKB-UniRule"/>
</dbReference>
<sequence>MQGHPWWPSMVCSHPVSGSHIRVRDKQQEIHVHFFGDPVTRGWVLSNACKPYGGSTIRSARKGGLFFSTAPGMQQSLKQADSAMSLPRKKRFEIPVSTKSSDDDESGEDDDREEGSSLGNGTKEDDDCNGLAMEVDGETVITEGKHENENDGKGLISQRVKRSKRHTSPQVRDNQHTKRRRLIDSCSESDGNEESADDFKPGEENAESSSESDSHSEVEENSPNEESEPDMPVKVKGKQRKASFGASKVSGGGDQVPGQSLKMQRSPCTSHQPNKANNTPLKPGAMDTKEKGNTTVTDGGRDDHKIWNHETLDWLKEDKRMDAKRHKSNHPDFDPTTLYIPERYIHECTPGVKRWWEIKATMFDTIIFFKVGKFYELYHMDAVVGVEELGLLFMKGSWAHSGFPEASLARYAAGLVQKGFKVARVEQTETPEMMEARCRNMARAPSKFDKVVRREVCRIITKGTQTCSVVDGTLGESDSHFLLAVKEKELSVDTGENCQEEPAVRRFGICFVDASIGRFCLGEFADDRHCSRFRTLIAHHVPVQVLIERGSLSTEVQKIIRVTLASALQEQLVPGSQFWDASKTLKILAEEEYFGKEKIEAGDARPGGLPPVLQEMTAGTDALGLSAAEDCELMLSALGACFFYLRKCLVDRELISMGNFERYVPPDIASCRDGSDSNPSQLFGRQMILDGLTLANLEVLRNSTTGTTEATLLERLDSCATPFGKRLLRQWLVAPLCHPKSINDRLDALEDLMAISEQVTKVKELLRKLPDLERLLSKIHSIGLRPRGGSSDPDSRAIFYEEREYSRRKIADFLATIDGFQTAQKAVYTLKDCLSGFKSRLLRRVAAEAGEESDGLFPELTDDLKYWNTAFDHTKAHSRGDIEPKPGFDPEYDQALADIKDITQNLMDYLERQGKRIGCRKLRYWGTGRNRFQLEVPDGALVDSVPNEYQLKTTKKGCKRYWTPEIERLLGKLTAAEDRRTALQNDCLRRLFSHFDSSYQRWIAAVECVSVLDVLLSLANYSESGGMVGGSMCRPTVKLSKKRMPWLELRESRHPCVFRGAFGDDFIPNDILIGVEDADEGLSPARCVLVTGPNMGGKSTLMRQAGLTIVLAQLGCFVPAESCFLSPVDRVFTRLGASDRIMSGESTFFVELSETSSILRHATTHSLVLLDELGKWLCNVNISLLERMMPTDEIPDPNDGFIFAEGSLVNVVEHSCELKSSVVALFGVCREIEPFMLSASDFVLFDAAGRGTATYDGTAIASAVVHELAQNIGCRTLFSTHYHSLVEDFAKSTSVRLGHMACMVENENDDDPSQETITFLYKFVGGACPKSYGFNAARLAGLPDEVIKQGHRKAQEFERSTNALRAFRKLFTMPRKKICAKSVAKLLKLVSEP</sequence>
<dbReference type="Pfam" id="PF00855">
    <property type="entry name" value="PWWP"/>
    <property type="match status" value="1"/>
</dbReference>
<feature type="region of interest" description="Disordered" evidence="8">
    <location>
        <begin position="80"/>
        <end position="303"/>
    </location>
</feature>
<dbReference type="GO" id="GO:0006298">
    <property type="term" value="P:mismatch repair"/>
    <property type="evidence" value="ECO:0007669"/>
    <property type="project" value="InterPro"/>
</dbReference>
<dbReference type="FunFam" id="1.10.1420.10:FF:000005">
    <property type="entry name" value="DNA mismatch repair protein"/>
    <property type="match status" value="1"/>
</dbReference>
<dbReference type="SUPFAM" id="SSF55271">
    <property type="entry name" value="DNA repair protein MutS, domain I"/>
    <property type="match status" value="1"/>
</dbReference>
<evidence type="ECO:0000256" key="2">
    <source>
        <dbReference type="ARBA" id="ARBA00022741"/>
    </source>
</evidence>
<dbReference type="Pfam" id="PF05192">
    <property type="entry name" value="MutS_III"/>
    <property type="match status" value="1"/>
</dbReference>
<evidence type="ECO:0000256" key="4">
    <source>
        <dbReference type="ARBA" id="ARBA00022840"/>
    </source>
</evidence>
<dbReference type="Pfam" id="PF00488">
    <property type="entry name" value="MutS_V"/>
    <property type="match status" value="2"/>
</dbReference>
<dbReference type="GeneTree" id="ENSGT00550000075024"/>
<dbReference type="PIRSF" id="PIRSF037677">
    <property type="entry name" value="DNA_mis_repair_Msh6"/>
    <property type="match status" value="1"/>
</dbReference>
<dbReference type="Pfam" id="PF05190">
    <property type="entry name" value="MutS_IV"/>
    <property type="match status" value="1"/>
</dbReference>
<feature type="compositionally biased region" description="Polar residues" evidence="8">
    <location>
        <begin position="257"/>
        <end position="280"/>
    </location>
</feature>
<dbReference type="Proteomes" id="UP000694388">
    <property type="component" value="Unplaced"/>
</dbReference>
<reference evidence="10" key="1">
    <citation type="submission" date="2025-08" db="UniProtKB">
        <authorList>
            <consortium name="Ensembl"/>
        </authorList>
    </citation>
    <scope>IDENTIFICATION</scope>
</reference>
<dbReference type="InterPro" id="IPR000432">
    <property type="entry name" value="DNA_mismatch_repair_MutS_C"/>
</dbReference>
<evidence type="ECO:0000256" key="7">
    <source>
        <dbReference type="RuleBase" id="RU003756"/>
    </source>
</evidence>
<evidence type="ECO:0000256" key="5">
    <source>
        <dbReference type="ARBA" id="ARBA00023125"/>
    </source>
</evidence>
<dbReference type="Gene3D" id="3.40.50.300">
    <property type="entry name" value="P-loop containing nucleotide triphosphate hydrolases"/>
    <property type="match status" value="2"/>
</dbReference>
<dbReference type="PROSITE" id="PS50812">
    <property type="entry name" value="PWWP"/>
    <property type="match status" value="1"/>
</dbReference>
<dbReference type="InterPro" id="IPR000313">
    <property type="entry name" value="PWWP_dom"/>
</dbReference>
<dbReference type="PANTHER" id="PTHR11361">
    <property type="entry name" value="DNA MISMATCH REPAIR PROTEIN MUTS FAMILY MEMBER"/>
    <property type="match status" value="1"/>
</dbReference>
<dbReference type="FunFam" id="3.40.1170.10:FF:000002">
    <property type="entry name" value="DNA mismatch repair protein"/>
    <property type="match status" value="1"/>
</dbReference>
<dbReference type="GO" id="GO:0140664">
    <property type="term" value="F:ATP-dependent DNA damage sensor activity"/>
    <property type="evidence" value="ECO:0007669"/>
    <property type="project" value="InterPro"/>
</dbReference>
<dbReference type="SMART" id="SM00534">
    <property type="entry name" value="MUTSac"/>
    <property type="match status" value="1"/>
</dbReference>
<keyword evidence="3 6" id="KW-0227">DNA damage</keyword>
<dbReference type="InterPro" id="IPR017261">
    <property type="entry name" value="DNA_mismatch_repair_MutS/MSH"/>
</dbReference>
<dbReference type="InterPro" id="IPR027417">
    <property type="entry name" value="P-loop_NTPase"/>
</dbReference>
<keyword evidence="11" id="KW-1185">Reference proteome</keyword>
<feature type="compositionally biased region" description="Basic and acidic residues" evidence="8">
    <location>
        <begin position="143"/>
        <end position="152"/>
    </location>
</feature>
<feature type="domain" description="PWWP" evidence="9">
    <location>
        <begin position="1"/>
        <end position="55"/>
    </location>
</feature>
<dbReference type="PANTHER" id="PTHR11361:SF148">
    <property type="entry name" value="DNA MISMATCH REPAIR PROTEIN MSH6"/>
    <property type="match status" value="1"/>
</dbReference>
<comment type="function">
    <text evidence="6 7">Component of the post-replicative DNA mismatch repair system (MMR).</text>
</comment>
<dbReference type="SUPFAM" id="SSF48334">
    <property type="entry name" value="DNA repair protein MutS, domain III"/>
    <property type="match status" value="1"/>
</dbReference>
<dbReference type="SUPFAM" id="SSF63748">
    <property type="entry name" value="Tudor/PWWP/MBT"/>
    <property type="match status" value="1"/>
</dbReference>
<dbReference type="Gene3D" id="3.40.1170.10">
    <property type="entry name" value="DNA repair protein MutS, domain I"/>
    <property type="match status" value="1"/>
</dbReference>
<dbReference type="SUPFAM" id="SSF52540">
    <property type="entry name" value="P-loop containing nucleoside triphosphate hydrolases"/>
    <property type="match status" value="2"/>
</dbReference>
<evidence type="ECO:0000256" key="8">
    <source>
        <dbReference type="SAM" id="MobiDB-lite"/>
    </source>
</evidence>
<keyword evidence="6 7" id="KW-0234">DNA repair</keyword>
<dbReference type="InterPro" id="IPR045076">
    <property type="entry name" value="MutS"/>
</dbReference>
<keyword evidence="5 6" id="KW-0238">DNA-binding</keyword>
<dbReference type="Gene3D" id="1.10.1420.10">
    <property type="match status" value="2"/>
</dbReference>